<dbReference type="InterPro" id="IPR001148">
    <property type="entry name" value="CA_dom"/>
</dbReference>
<accession>W9QKB8</accession>
<dbReference type="PROSITE" id="PS51144">
    <property type="entry name" value="ALPHA_CA_2"/>
    <property type="match status" value="1"/>
</dbReference>
<dbReference type="SMART" id="SM01057">
    <property type="entry name" value="Carb_anhydrase"/>
    <property type="match status" value="1"/>
</dbReference>
<keyword evidence="7 10" id="KW-0862">Zinc</keyword>
<comment type="catalytic activity">
    <reaction evidence="9 10">
        <text>hydrogencarbonate + H(+) = CO2 + H2O</text>
        <dbReference type="Rhea" id="RHEA:10748"/>
        <dbReference type="ChEBI" id="CHEBI:15377"/>
        <dbReference type="ChEBI" id="CHEBI:15378"/>
        <dbReference type="ChEBI" id="CHEBI:16526"/>
        <dbReference type="ChEBI" id="CHEBI:17544"/>
        <dbReference type="EC" id="4.2.1.1"/>
    </reaction>
</comment>
<evidence type="ECO:0000256" key="7">
    <source>
        <dbReference type="ARBA" id="ARBA00022833"/>
    </source>
</evidence>
<evidence type="ECO:0000256" key="9">
    <source>
        <dbReference type="ARBA" id="ARBA00048348"/>
    </source>
</evidence>
<dbReference type="AlphaFoldDB" id="W9QKB8"/>
<reference evidence="13" key="1">
    <citation type="submission" date="2013-01" db="EMBL/GenBank/DDBJ databases">
        <title>Draft Genome Sequence of a Mulberry Tree, Morus notabilis C.K. Schneid.</title>
        <authorList>
            <person name="He N."/>
            <person name="Zhao S."/>
        </authorList>
    </citation>
    <scope>NUCLEOTIDE SEQUENCE</scope>
</reference>
<dbReference type="Gene3D" id="3.10.200.10">
    <property type="entry name" value="Alpha carbonic anhydrase"/>
    <property type="match status" value="1"/>
</dbReference>
<dbReference type="STRING" id="981085.W9QKB8"/>
<dbReference type="EMBL" id="KE343711">
    <property type="protein sequence ID" value="EXB39083.1"/>
    <property type="molecule type" value="Genomic_DNA"/>
</dbReference>
<dbReference type="PANTHER" id="PTHR18952:SF271">
    <property type="entry name" value="ALPHA CARBONIC ANHYDRASE 4-RELATED"/>
    <property type="match status" value="1"/>
</dbReference>
<evidence type="ECO:0000256" key="4">
    <source>
        <dbReference type="ARBA" id="ARBA00006365"/>
    </source>
</evidence>
<gene>
    <name evidence="12" type="ORF">L484_016553</name>
</gene>
<dbReference type="Proteomes" id="UP000030645">
    <property type="component" value="Unassembled WGS sequence"/>
</dbReference>
<comment type="function">
    <text evidence="2 10">Reversible hydration of carbon dioxide.</text>
</comment>
<comment type="subcellular location">
    <subcellularLocation>
        <location evidence="3">Plastid</location>
        <location evidence="3">Chloroplast stroma</location>
    </subcellularLocation>
</comment>
<dbReference type="InterPro" id="IPR018338">
    <property type="entry name" value="Carbonic_anhydrase_a-class_CS"/>
</dbReference>
<evidence type="ECO:0000256" key="5">
    <source>
        <dbReference type="ARBA" id="ARBA00012925"/>
    </source>
</evidence>
<evidence type="ECO:0000256" key="10">
    <source>
        <dbReference type="RuleBase" id="RU367011"/>
    </source>
</evidence>
<dbReference type="GO" id="GO:0006730">
    <property type="term" value="P:one-carbon metabolic process"/>
    <property type="evidence" value="ECO:0007669"/>
    <property type="project" value="TreeGrafter"/>
</dbReference>
<evidence type="ECO:0000313" key="13">
    <source>
        <dbReference type="Proteomes" id="UP000030645"/>
    </source>
</evidence>
<dbReference type="GO" id="GO:0008270">
    <property type="term" value="F:zinc ion binding"/>
    <property type="evidence" value="ECO:0007669"/>
    <property type="project" value="UniProtKB-UniRule"/>
</dbReference>
<evidence type="ECO:0000259" key="11">
    <source>
        <dbReference type="PROSITE" id="PS51144"/>
    </source>
</evidence>
<sequence>MLQIAIMRFYNFAPNFIFRFVVSLILLSYFRSQITVCSADEEGYNGTIRYSYNESTLRGPSRWGQLDPNWFLCGNGTRQSPININASTVQLRPQLGGLQTNYSPAPATLFNRGNEIEVNWNGSDAGNLTVNGTVYKLLECHWHTPSEHRLNGRRFDMEIHLVHKNDRGEIAVVGILYKYMRWSKPDPFLSSIYQQILSLRNGTKQIPLGIVNPRDIESPGRRWRSYYRYNGSLTTPPCAENVLWTVLKRVQTVSPKQVQALQEAVDDGFEENARPTQPLNGRKVSLYSRWFF</sequence>
<keyword evidence="13" id="KW-1185">Reference proteome</keyword>
<dbReference type="eggNOG" id="KOG0382">
    <property type="taxonomic scope" value="Eukaryota"/>
</dbReference>
<dbReference type="InterPro" id="IPR041891">
    <property type="entry name" value="Alpha_CA_prokaryot-like"/>
</dbReference>
<feature type="domain" description="Alpha-carbonic anhydrase" evidence="11">
    <location>
        <begin position="48"/>
        <end position="288"/>
    </location>
</feature>
<comment type="similarity">
    <text evidence="4">Belongs to the alpha-class carbonic anhydrase family.</text>
</comment>
<evidence type="ECO:0000256" key="8">
    <source>
        <dbReference type="ARBA" id="ARBA00023239"/>
    </source>
</evidence>
<protein>
    <recommendedName>
        <fullName evidence="5 10">Carbonic anhydrase</fullName>
        <ecNumber evidence="5 10">4.2.1.1</ecNumber>
    </recommendedName>
</protein>
<dbReference type="PANTHER" id="PTHR18952">
    <property type="entry name" value="CARBONIC ANHYDRASE"/>
    <property type="match status" value="1"/>
</dbReference>
<dbReference type="InterPro" id="IPR036398">
    <property type="entry name" value="CA_dom_sf"/>
</dbReference>
<proteinExistence type="inferred from homology"/>
<evidence type="ECO:0000313" key="12">
    <source>
        <dbReference type="EMBL" id="EXB39083.1"/>
    </source>
</evidence>
<keyword evidence="8 10" id="KW-0456">Lyase</keyword>
<dbReference type="CDD" id="cd03124">
    <property type="entry name" value="alpha_CA_prokaryotic_like"/>
    <property type="match status" value="1"/>
</dbReference>
<keyword evidence="6 10" id="KW-0479">Metal-binding</keyword>
<comment type="cofactor">
    <cofactor evidence="1 10">
        <name>Zn(2+)</name>
        <dbReference type="ChEBI" id="CHEBI:29105"/>
    </cofactor>
</comment>
<comment type="similarity">
    <text evidence="10">Belongs to the alpha-carbonic anhydrase family.</text>
</comment>
<evidence type="ECO:0000256" key="2">
    <source>
        <dbReference type="ARBA" id="ARBA00002904"/>
    </source>
</evidence>
<evidence type="ECO:0000256" key="3">
    <source>
        <dbReference type="ARBA" id="ARBA00004470"/>
    </source>
</evidence>
<name>W9QKB8_9ROSA</name>
<dbReference type="Pfam" id="PF00194">
    <property type="entry name" value="Carb_anhydrase"/>
    <property type="match status" value="1"/>
</dbReference>
<dbReference type="OrthoDB" id="429145at2759"/>
<dbReference type="GO" id="GO:0004089">
    <property type="term" value="F:carbonate dehydratase activity"/>
    <property type="evidence" value="ECO:0007669"/>
    <property type="project" value="UniProtKB-UniRule"/>
</dbReference>
<evidence type="ECO:0000256" key="1">
    <source>
        <dbReference type="ARBA" id="ARBA00001947"/>
    </source>
</evidence>
<organism evidence="12 13">
    <name type="scientific">Morus notabilis</name>
    <dbReference type="NCBI Taxonomy" id="981085"/>
    <lineage>
        <taxon>Eukaryota</taxon>
        <taxon>Viridiplantae</taxon>
        <taxon>Streptophyta</taxon>
        <taxon>Embryophyta</taxon>
        <taxon>Tracheophyta</taxon>
        <taxon>Spermatophyta</taxon>
        <taxon>Magnoliopsida</taxon>
        <taxon>eudicotyledons</taxon>
        <taxon>Gunneridae</taxon>
        <taxon>Pentapetalae</taxon>
        <taxon>rosids</taxon>
        <taxon>fabids</taxon>
        <taxon>Rosales</taxon>
        <taxon>Moraceae</taxon>
        <taxon>Moreae</taxon>
        <taxon>Morus</taxon>
    </lineage>
</organism>
<dbReference type="SUPFAM" id="SSF51069">
    <property type="entry name" value="Carbonic anhydrase"/>
    <property type="match status" value="1"/>
</dbReference>
<dbReference type="EC" id="4.2.1.1" evidence="5 10"/>
<dbReference type="PROSITE" id="PS00162">
    <property type="entry name" value="ALPHA_CA_1"/>
    <property type="match status" value="1"/>
</dbReference>
<dbReference type="KEGG" id="mnt:21399596"/>
<evidence type="ECO:0000256" key="6">
    <source>
        <dbReference type="ARBA" id="ARBA00022723"/>
    </source>
</evidence>
<dbReference type="GO" id="GO:0009570">
    <property type="term" value="C:chloroplast stroma"/>
    <property type="evidence" value="ECO:0007669"/>
    <property type="project" value="UniProtKB-SubCell"/>
</dbReference>
<dbReference type="InterPro" id="IPR023561">
    <property type="entry name" value="Carbonic_anhydrase_a-class"/>
</dbReference>